<protein>
    <recommendedName>
        <fullName evidence="2">tetrahydrofolate synthase</fullName>
        <ecNumber evidence="2">6.3.2.17</ecNumber>
    </recommendedName>
    <alternativeName>
        <fullName evidence="8">Tetrahydrofolylpolyglutamate synthase</fullName>
    </alternativeName>
</protein>
<comment type="similarity">
    <text evidence="1">Belongs to the folylpolyglutamate synthase family.</text>
</comment>
<dbReference type="Gene3D" id="3.90.190.20">
    <property type="entry name" value="Mur ligase, C-terminal domain"/>
    <property type="match status" value="1"/>
</dbReference>
<keyword evidence="7" id="KW-0460">Magnesium</keyword>
<dbReference type="GO" id="GO:0004326">
    <property type="term" value="F:tetrahydrofolylpolyglutamate synthase activity"/>
    <property type="evidence" value="ECO:0007669"/>
    <property type="project" value="UniProtKB-EC"/>
</dbReference>
<evidence type="ECO:0000256" key="9">
    <source>
        <dbReference type="ARBA" id="ARBA00047493"/>
    </source>
</evidence>
<feature type="domain" description="Mur ligase central" evidence="11">
    <location>
        <begin position="41"/>
        <end position="255"/>
    </location>
</feature>
<dbReference type="Proteomes" id="UP000318138">
    <property type="component" value="Chromosome"/>
</dbReference>
<dbReference type="PANTHER" id="PTHR11136">
    <property type="entry name" value="FOLYLPOLYGLUTAMATE SYNTHASE-RELATED"/>
    <property type="match status" value="1"/>
</dbReference>
<evidence type="ECO:0000256" key="2">
    <source>
        <dbReference type="ARBA" id="ARBA00013025"/>
    </source>
</evidence>
<dbReference type="AlphaFoldDB" id="A0A859FGR7"/>
<keyword evidence="6" id="KW-0067">ATP-binding</keyword>
<evidence type="ECO:0000256" key="1">
    <source>
        <dbReference type="ARBA" id="ARBA00008276"/>
    </source>
</evidence>
<evidence type="ECO:0000259" key="10">
    <source>
        <dbReference type="Pfam" id="PF02875"/>
    </source>
</evidence>
<gene>
    <name evidence="12" type="ORF">FLK61_34920</name>
</gene>
<keyword evidence="4" id="KW-0479">Metal-binding</keyword>
<dbReference type="NCBIfam" id="TIGR01499">
    <property type="entry name" value="folC"/>
    <property type="match status" value="1"/>
</dbReference>
<dbReference type="GO" id="GO:0008841">
    <property type="term" value="F:dihydrofolate synthase activity"/>
    <property type="evidence" value="ECO:0007669"/>
    <property type="project" value="TreeGrafter"/>
</dbReference>
<evidence type="ECO:0000313" key="12">
    <source>
        <dbReference type="EMBL" id="QKS71862.1"/>
    </source>
</evidence>
<dbReference type="PANTHER" id="PTHR11136:SF0">
    <property type="entry name" value="DIHYDROFOLATE SYNTHETASE-RELATED"/>
    <property type="match status" value="1"/>
</dbReference>
<name>A0A859FGR7_9BACI</name>
<accession>A0A859FGR7</accession>
<evidence type="ECO:0000256" key="3">
    <source>
        <dbReference type="ARBA" id="ARBA00022598"/>
    </source>
</evidence>
<dbReference type="RefSeq" id="WP_176009845.1">
    <property type="nucleotide sequence ID" value="NZ_CP041372.2"/>
</dbReference>
<evidence type="ECO:0000256" key="8">
    <source>
        <dbReference type="ARBA" id="ARBA00030592"/>
    </source>
</evidence>
<dbReference type="SUPFAM" id="SSF53623">
    <property type="entry name" value="MurD-like peptide ligases, catalytic domain"/>
    <property type="match status" value="1"/>
</dbReference>
<keyword evidence="3" id="KW-0436">Ligase</keyword>
<sequence>MGYESCIQERENVGISYDLERMEELMSELGSPQDRLPIIHVAGTNGKGSTSLYLEAIYAENYKVGAFISPSFGAPYEMIRYNGKPVLEGLVEASYLLIELAVEIVEERRGEKLSSFEVWTALMFMLFAEVVETDIVIVEAGLGGMLDSTNVHPMPLATVITSIGMDHQQFLGQSRYEIAQHKAGIMRPFVPTFTGCDEEANDWLRDFAKQMKARYRAPMEVSYQAPNIVKLEGETIPLHAPGKHQAQNATLAWQVASRLKKQFSDVSIQSLSDCKLPGRFEKLHEEPAIYVDTAHNMEAIRTVIQTIEESSDINNPSFLFSAMKDKPFNEMMDELKEIGEVTAYCMDQSRSIQVEDLEGLEVNVTKDALLFIQAFIKNHPDETLIVTGSHAFIAEIKQAL</sequence>
<comment type="catalytic activity">
    <reaction evidence="9">
        <text>(6S)-5,6,7,8-tetrahydrofolyl-(gamma-L-Glu)(n) + L-glutamate + ATP = (6S)-5,6,7,8-tetrahydrofolyl-(gamma-L-Glu)(n+1) + ADP + phosphate + H(+)</text>
        <dbReference type="Rhea" id="RHEA:10580"/>
        <dbReference type="Rhea" id="RHEA-COMP:14738"/>
        <dbReference type="Rhea" id="RHEA-COMP:14740"/>
        <dbReference type="ChEBI" id="CHEBI:15378"/>
        <dbReference type="ChEBI" id="CHEBI:29985"/>
        <dbReference type="ChEBI" id="CHEBI:30616"/>
        <dbReference type="ChEBI" id="CHEBI:43474"/>
        <dbReference type="ChEBI" id="CHEBI:141005"/>
        <dbReference type="ChEBI" id="CHEBI:456216"/>
        <dbReference type="EC" id="6.3.2.17"/>
    </reaction>
</comment>
<dbReference type="GO" id="GO:0005524">
    <property type="term" value="F:ATP binding"/>
    <property type="evidence" value="ECO:0007669"/>
    <property type="project" value="UniProtKB-KW"/>
</dbReference>
<dbReference type="InterPro" id="IPR001645">
    <property type="entry name" value="Folylpolyglutamate_synth"/>
</dbReference>
<dbReference type="InterPro" id="IPR036565">
    <property type="entry name" value="Mur-like_cat_sf"/>
</dbReference>
<proteinExistence type="inferred from homology"/>
<dbReference type="EC" id="6.3.2.17" evidence="2"/>
<evidence type="ECO:0000256" key="6">
    <source>
        <dbReference type="ARBA" id="ARBA00022840"/>
    </source>
</evidence>
<keyword evidence="5" id="KW-0547">Nucleotide-binding</keyword>
<dbReference type="GO" id="GO:0046872">
    <property type="term" value="F:metal ion binding"/>
    <property type="evidence" value="ECO:0007669"/>
    <property type="project" value="UniProtKB-KW"/>
</dbReference>
<dbReference type="PIRSF" id="PIRSF001563">
    <property type="entry name" value="Folylpolyglu_synth"/>
    <property type="match status" value="1"/>
</dbReference>
<evidence type="ECO:0000256" key="4">
    <source>
        <dbReference type="ARBA" id="ARBA00022723"/>
    </source>
</evidence>
<dbReference type="InterPro" id="IPR036615">
    <property type="entry name" value="Mur_ligase_C_dom_sf"/>
</dbReference>
<dbReference type="GO" id="GO:0005737">
    <property type="term" value="C:cytoplasm"/>
    <property type="evidence" value="ECO:0007669"/>
    <property type="project" value="TreeGrafter"/>
</dbReference>
<evidence type="ECO:0000313" key="13">
    <source>
        <dbReference type="Proteomes" id="UP000318138"/>
    </source>
</evidence>
<dbReference type="Gene3D" id="3.40.1190.10">
    <property type="entry name" value="Mur-like, catalytic domain"/>
    <property type="match status" value="1"/>
</dbReference>
<dbReference type="EMBL" id="CP041372">
    <property type="protein sequence ID" value="QKS71862.1"/>
    <property type="molecule type" value="Genomic_DNA"/>
</dbReference>
<evidence type="ECO:0000259" key="11">
    <source>
        <dbReference type="Pfam" id="PF08245"/>
    </source>
</evidence>
<evidence type="ECO:0000256" key="7">
    <source>
        <dbReference type="ARBA" id="ARBA00022842"/>
    </source>
</evidence>
<feature type="domain" description="Mur ligase C-terminal" evidence="10">
    <location>
        <begin position="278"/>
        <end position="389"/>
    </location>
</feature>
<dbReference type="SUPFAM" id="SSF53244">
    <property type="entry name" value="MurD-like peptide ligases, peptide-binding domain"/>
    <property type="match status" value="1"/>
</dbReference>
<dbReference type="InterPro" id="IPR004101">
    <property type="entry name" value="Mur_ligase_C"/>
</dbReference>
<dbReference type="Pfam" id="PF08245">
    <property type="entry name" value="Mur_ligase_M"/>
    <property type="match status" value="1"/>
</dbReference>
<reference evidence="13" key="1">
    <citation type="submission" date="2019-07" db="EMBL/GenBank/DDBJ databases">
        <title>Bacillus alkalisoli sp. nov. isolated from saline soil.</title>
        <authorList>
            <person name="Sun J.-Q."/>
            <person name="Xu L."/>
        </authorList>
    </citation>
    <scope>NUCLEOTIDE SEQUENCE [LARGE SCALE GENOMIC DNA]</scope>
    <source>
        <strain evidence="13">M4U3P1</strain>
    </source>
</reference>
<dbReference type="KEGG" id="psua:FLK61_34920"/>
<dbReference type="InterPro" id="IPR013221">
    <property type="entry name" value="Mur_ligase_cen"/>
</dbReference>
<evidence type="ECO:0000256" key="5">
    <source>
        <dbReference type="ARBA" id="ARBA00022741"/>
    </source>
</evidence>
<dbReference type="Pfam" id="PF02875">
    <property type="entry name" value="Mur_ligase_C"/>
    <property type="match status" value="1"/>
</dbReference>
<organism evidence="12 13">
    <name type="scientific">Paenalkalicoccus suaedae</name>
    <dbReference type="NCBI Taxonomy" id="2592382"/>
    <lineage>
        <taxon>Bacteria</taxon>
        <taxon>Bacillati</taxon>
        <taxon>Bacillota</taxon>
        <taxon>Bacilli</taxon>
        <taxon>Bacillales</taxon>
        <taxon>Bacillaceae</taxon>
        <taxon>Paenalkalicoccus</taxon>
    </lineage>
</organism>
<keyword evidence="13" id="KW-1185">Reference proteome</keyword>